<sequence length="90" mass="9640">MFTIDLTVRNTAIPISVQIKSAEDAEAVYQQIVTSMRSGNPEILELNSEGKIEKKVAIRSSEISGVQISQKEGTASGSARPPGFFALTAE</sequence>
<dbReference type="EMBL" id="JACXAE010000087">
    <property type="protein sequence ID" value="MBD2776117.1"/>
    <property type="molecule type" value="Genomic_DNA"/>
</dbReference>
<protein>
    <submittedName>
        <fullName evidence="2">Uncharacterized protein</fullName>
    </submittedName>
</protein>
<gene>
    <name evidence="2" type="ORF">ICL16_29670</name>
</gene>
<evidence type="ECO:0000313" key="2">
    <source>
        <dbReference type="EMBL" id="MBD2776117.1"/>
    </source>
</evidence>
<dbReference type="InterPro" id="IPR020885">
    <property type="entry name" value="UPF0367"/>
</dbReference>
<evidence type="ECO:0000313" key="3">
    <source>
        <dbReference type="Proteomes" id="UP000629098"/>
    </source>
</evidence>
<accession>A0A8J7BYP4</accession>
<feature type="region of interest" description="Disordered" evidence="1">
    <location>
        <begin position="69"/>
        <end position="90"/>
    </location>
</feature>
<dbReference type="RefSeq" id="WP_190835194.1">
    <property type="nucleotide sequence ID" value="NZ_CAWPPI010000087.1"/>
</dbReference>
<organism evidence="2 3">
    <name type="scientific">Iningainema tapete BLCC-T55</name>
    <dbReference type="NCBI Taxonomy" id="2748662"/>
    <lineage>
        <taxon>Bacteria</taxon>
        <taxon>Bacillati</taxon>
        <taxon>Cyanobacteriota</taxon>
        <taxon>Cyanophyceae</taxon>
        <taxon>Nostocales</taxon>
        <taxon>Scytonemataceae</taxon>
        <taxon>Iningainema tapete</taxon>
    </lineage>
</organism>
<reference evidence="2" key="1">
    <citation type="submission" date="2020-09" db="EMBL/GenBank/DDBJ databases">
        <title>Iningainema tapete sp. nov. (Scytonemataceae, Cyanobacteria) from greenhouses in central Florida (USA) produces two types of nodularin with biosynthetic potential for microcystin-LR and anabaenopeptins.</title>
        <authorList>
            <person name="Berthold D.E."/>
            <person name="Lefler F.W."/>
            <person name="Huang I.-S."/>
            <person name="Abdulla H."/>
            <person name="Zimba P.V."/>
            <person name="Laughinghouse H.D. IV."/>
        </authorList>
    </citation>
    <scope>NUCLEOTIDE SEQUENCE</scope>
    <source>
        <strain evidence="2">BLCCT55</strain>
    </source>
</reference>
<dbReference type="Pfam" id="PF26132">
    <property type="entry name" value="UPF0367"/>
    <property type="match status" value="1"/>
</dbReference>
<dbReference type="Proteomes" id="UP000629098">
    <property type="component" value="Unassembled WGS sequence"/>
</dbReference>
<dbReference type="AlphaFoldDB" id="A0A8J7BYP4"/>
<keyword evidence="3" id="KW-1185">Reference proteome</keyword>
<dbReference type="NCBIfam" id="NF010236">
    <property type="entry name" value="PRK13683.1"/>
    <property type="match status" value="1"/>
</dbReference>
<name>A0A8J7BYP4_9CYAN</name>
<proteinExistence type="predicted"/>
<evidence type="ECO:0000256" key="1">
    <source>
        <dbReference type="SAM" id="MobiDB-lite"/>
    </source>
</evidence>
<comment type="caution">
    <text evidence="2">The sequence shown here is derived from an EMBL/GenBank/DDBJ whole genome shotgun (WGS) entry which is preliminary data.</text>
</comment>